<dbReference type="Pfam" id="PF13709">
    <property type="entry name" value="DUF4159"/>
    <property type="match status" value="1"/>
</dbReference>
<dbReference type="Pfam" id="PF07584">
    <property type="entry name" value="BatA"/>
    <property type="match status" value="1"/>
</dbReference>
<reference evidence="4 5" key="1">
    <citation type="submission" date="2020-06" db="EMBL/GenBank/DDBJ databases">
        <title>Oricola thermophila sp. nov. isolated from a tidal sediments.</title>
        <authorList>
            <person name="Kwon K.K."/>
            <person name="Yang S.-H."/>
            <person name="Park M.-J."/>
        </authorList>
    </citation>
    <scope>NUCLEOTIDE SEQUENCE [LARGE SCALE GENOMIC DNA]</scope>
    <source>
        <strain evidence="4 5">MEBiC13590</strain>
    </source>
</reference>
<feature type="transmembrane region" description="Helical" evidence="1">
    <location>
        <begin position="59"/>
        <end position="78"/>
    </location>
</feature>
<dbReference type="SUPFAM" id="SSF52317">
    <property type="entry name" value="Class I glutamine amidotransferase-like"/>
    <property type="match status" value="1"/>
</dbReference>
<feature type="domain" description="DUF4159" evidence="3">
    <location>
        <begin position="706"/>
        <end position="923"/>
    </location>
</feature>
<sequence>MLGLPLSFAAPALLFGLAALPVIWWLLRLTPPKPRTELFPPLRLLAEVMKHEETPARSPWWLTLLRLLMAALVILALARPVLNPVADVASGDGPLALLVDNTWSTGADWDDRMALATRLVRDAGEAGRPVVVAFTVAPANANVALAAAEDVLPALAAARPLAARPDRMAALDRLADALADAGSPTVAWLSDGIAGPDAEEVVAAIDGLAPSRVLLFDGGIAALRAIRGISNTPASFDVRVVAPEGDGTPDPVSLAAYDEKGRLLAETAALFEAGSSEAVARFDVPFELRNDFAAVRIAGQKHAGGVWLIDENTRRRRVGLVSGQSGDLDQPLLSPLFYIRRALQPFADLVEGRTGDLAVDIPALIEQGPAMIVMADIGVLPDAALEELDEWVGKGGTLVRFAGPRLAATAGDDPLLPVRLRLGERTLGGSLSWTEPQPVAPFPENGPFGGLAAPQDVSVSRQVLAEPDLDLASRTWANLADGTPLVTGTARGRGTIVLFHVTAEATWSNLPISGSFVEMLRRIANLSRNTGTIRSGNASTVVESLPPWRILGADGELASPPAHVRPLDEAALQAPAGYDHPAGLYGTADGFIARNVLGEGDTLTPIGTPEFDAGSATFGYGSGEESDLRGPLFLLALALLALDTLAVLWINGRLRPPGRGAIGRATATAMALFAVAAMLSPVAALAQQSDERPGDDEIIEILETTRLAYVVTGNPQVDEISAAGLWGLSRFLQSRTALEPAEPVGLDLETDELAFYALIYYPIDATGPMPSEQAISRLDAYMQGGGTVLFDTRDQLTASFSGSASSPENQRLRDILRGLNIPPLEPVPPDHVLTKAFYILDHFPGRYDGSPLWVEASVTGDEAADRPVRSGDGVTPIMITGNDFVAAWALDETGRPVFPTISSDPMQRIYAFRAGVNIVMYMLTGNYKADQVHVPALLERLGQ</sequence>
<dbReference type="InterPro" id="IPR025297">
    <property type="entry name" value="DUF4159"/>
</dbReference>
<dbReference type="NCBIfam" id="TIGR02226">
    <property type="entry name" value="two_anch"/>
    <property type="match status" value="1"/>
</dbReference>
<evidence type="ECO:0000259" key="2">
    <source>
        <dbReference type="Pfam" id="PF07584"/>
    </source>
</evidence>
<keyword evidence="5" id="KW-1185">Reference proteome</keyword>
<dbReference type="RefSeq" id="WP_175274980.1">
    <property type="nucleotide sequence ID" value="NZ_CP054836.1"/>
</dbReference>
<dbReference type="Gene3D" id="3.40.50.12140">
    <property type="entry name" value="Domain of unknown function DUF4159"/>
    <property type="match status" value="1"/>
</dbReference>
<keyword evidence="1" id="KW-1133">Transmembrane helix</keyword>
<evidence type="ECO:0000259" key="3">
    <source>
        <dbReference type="Pfam" id="PF13709"/>
    </source>
</evidence>
<dbReference type="InterPro" id="IPR024163">
    <property type="entry name" value="Aerotolerance_reg_N"/>
</dbReference>
<feature type="transmembrane region" description="Helical" evidence="1">
    <location>
        <begin position="662"/>
        <end position="686"/>
    </location>
</feature>
<name>A0A6N1V863_9HYPH</name>
<dbReference type="InterPro" id="IPR029062">
    <property type="entry name" value="Class_I_gatase-like"/>
</dbReference>
<feature type="domain" description="Aerotolerance regulator N-terminal" evidence="2">
    <location>
        <begin position="6"/>
        <end position="80"/>
    </location>
</feature>
<dbReference type="CDD" id="cd03143">
    <property type="entry name" value="A4_beta-galactosidase_middle_domain"/>
    <property type="match status" value="1"/>
</dbReference>
<dbReference type="PANTHER" id="PTHR37464:SF1">
    <property type="entry name" value="BLL2463 PROTEIN"/>
    <property type="match status" value="1"/>
</dbReference>
<dbReference type="KEGG" id="orm:HTY61_00690"/>
<dbReference type="PANTHER" id="PTHR37464">
    <property type="entry name" value="BLL2463 PROTEIN"/>
    <property type="match status" value="1"/>
</dbReference>
<evidence type="ECO:0000313" key="5">
    <source>
        <dbReference type="Proteomes" id="UP000509367"/>
    </source>
</evidence>
<organism evidence="4 5">
    <name type="scientific">Oricola thermophila</name>
    <dbReference type="NCBI Taxonomy" id="2742145"/>
    <lineage>
        <taxon>Bacteria</taxon>
        <taxon>Pseudomonadati</taxon>
        <taxon>Pseudomonadota</taxon>
        <taxon>Alphaproteobacteria</taxon>
        <taxon>Hyphomicrobiales</taxon>
        <taxon>Ahrensiaceae</taxon>
        <taxon>Oricola</taxon>
    </lineage>
</organism>
<dbReference type="InterPro" id="IPR011933">
    <property type="entry name" value="Double_TM_dom"/>
</dbReference>
<feature type="transmembrane region" description="Helical" evidence="1">
    <location>
        <begin position="632"/>
        <end position="650"/>
    </location>
</feature>
<keyword evidence="1" id="KW-0472">Membrane</keyword>
<evidence type="ECO:0000313" key="4">
    <source>
        <dbReference type="EMBL" id="QKV17084.1"/>
    </source>
</evidence>
<evidence type="ECO:0000256" key="1">
    <source>
        <dbReference type="SAM" id="Phobius"/>
    </source>
</evidence>
<protein>
    <submittedName>
        <fullName evidence="4">DUF4159 domain-containing protein</fullName>
    </submittedName>
</protein>
<dbReference type="Proteomes" id="UP000509367">
    <property type="component" value="Chromosome"/>
</dbReference>
<feature type="transmembrane region" description="Helical" evidence="1">
    <location>
        <begin position="6"/>
        <end position="27"/>
    </location>
</feature>
<dbReference type="AlphaFoldDB" id="A0A6N1V863"/>
<keyword evidence="1" id="KW-0812">Transmembrane</keyword>
<proteinExistence type="predicted"/>
<dbReference type="EMBL" id="CP054836">
    <property type="protein sequence ID" value="QKV17084.1"/>
    <property type="molecule type" value="Genomic_DNA"/>
</dbReference>
<gene>
    <name evidence="4" type="ORF">HTY61_00690</name>
</gene>
<accession>A0A6N1V863</accession>